<proteinExistence type="inferred from homology"/>
<dbReference type="EMBL" id="REFJ01000004">
    <property type="protein sequence ID" value="RMA79436.1"/>
    <property type="molecule type" value="Genomic_DNA"/>
</dbReference>
<keyword evidence="8 13" id="KW-0131">Cell cycle</keyword>
<comment type="pathway">
    <text evidence="2 13">Cell wall biogenesis; peptidoglycan biosynthesis.</text>
</comment>
<comment type="catalytic activity">
    <reaction evidence="12 13">
        <text>phosphoenolpyruvate + UDP-N-acetyl-alpha-D-glucosamine = UDP-N-acetyl-3-O-(1-carboxyvinyl)-alpha-D-glucosamine + phosphate</text>
        <dbReference type="Rhea" id="RHEA:18681"/>
        <dbReference type="ChEBI" id="CHEBI:43474"/>
        <dbReference type="ChEBI" id="CHEBI:57705"/>
        <dbReference type="ChEBI" id="CHEBI:58702"/>
        <dbReference type="ChEBI" id="CHEBI:68483"/>
        <dbReference type="EC" id="2.5.1.7"/>
    </reaction>
</comment>
<evidence type="ECO:0000256" key="3">
    <source>
        <dbReference type="ARBA" id="ARBA00022490"/>
    </source>
</evidence>
<comment type="similarity">
    <text evidence="11 13">Belongs to the EPSP synthase family. MurA subfamily.</text>
</comment>
<reference evidence="15 16" key="1">
    <citation type="submission" date="2018-10" db="EMBL/GenBank/DDBJ databases">
        <title>Genomic Encyclopedia of Type Strains, Phase IV (KMG-IV): sequencing the most valuable type-strain genomes for metagenomic binning, comparative biology and taxonomic classification.</title>
        <authorList>
            <person name="Goeker M."/>
        </authorList>
    </citation>
    <scope>NUCLEOTIDE SEQUENCE [LARGE SCALE GENOMIC DNA]</scope>
    <source>
        <strain evidence="15 16">DSM 25080</strain>
    </source>
</reference>
<dbReference type="RefSeq" id="WP_121877192.1">
    <property type="nucleotide sequence ID" value="NZ_REFJ01000004.1"/>
</dbReference>
<dbReference type="GO" id="GO:0071555">
    <property type="term" value="P:cell wall organization"/>
    <property type="evidence" value="ECO:0007669"/>
    <property type="project" value="UniProtKB-KW"/>
</dbReference>
<keyword evidence="7 13" id="KW-0573">Peptidoglycan synthesis</keyword>
<evidence type="ECO:0000256" key="9">
    <source>
        <dbReference type="ARBA" id="ARBA00023316"/>
    </source>
</evidence>
<keyword evidence="4 13" id="KW-0132">Cell division</keyword>
<evidence type="ECO:0000256" key="2">
    <source>
        <dbReference type="ARBA" id="ARBA00004752"/>
    </source>
</evidence>
<keyword evidence="5 13" id="KW-0808">Transferase</keyword>
<evidence type="ECO:0000256" key="10">
    <source>
        <dbReference type="ARBA" id="ARBA00023317"/>
    </source>
</evidence>
<keyword evidence="3 13" id="KW-0963">Cytoplasm</keyword>
<evidence type="ECO:0000313" key="15">
    <source>
        <dbReference type="EMBL" id="RMA79436.1"/>
    </source>
</evidence>
<dbReference type="InterPro" id="IPR005750">
    <property type="entry name" value="UDP_GlcNAc_COvinyl_MurA"/>
</dbReference>
<feature type="binding site" evidence="13">
    <location>
        <position position="329"/>
    </location>
    <ligand>
        <name>UDP-N-acetyl-alpha-D-glucosamine</name>
        <dbReference type="ChEBI" id="CHEBI:57705"/>
    </ligand>
</feature>
<dbReference type="InterPro" id="IPR036968">
    <property type="entry name" value="Enolpyruvate_Tfrase_sf"/>
</dbReference>
<feature type="domain" description="Enolpyruvate transferase" evidence="14">
    <location>
        <begin position="7"/>
        <end position="407"/>
    </location>
</feature>
<keyword evidence="6 13" id="KW-0133">Cell shape</keyword>
<feature type="binding site" evidence="13">
    <location>
        <position position="92"/>
    </location>
    <ligand>
        <name>UDP-N-acetyl-alpha-D-glucosamine</name>
        <dbReference type="ChEBI" id="CHEBI:57705"/>
    </ligand>
</feature>
<organism evidence="15 16">
    <name type="scientific">Umboniibacter marinipuniceus</name>
    <dbReference type="NCBI Taxonomy" id="569599"/>
    <lineage>
        <taxon>Bacteria</taxon>
        <taxon>Pseudomonadati</taxon>
        <taxon>Pseudomonadota</taxon>
        <taxon>Gammaproteobacteria</taxon>
        <taxon>Cellvibrionales</taxon>
        <taxon>Cellvibrionaceae</taxon>
        <taxon>Umboniibacter</taxon>
    </lineage>
</organism>
<feature type="binding site" evidence="13">
    <location>
        <begin position="121"/>
        <end position="125"/>
    </location>
    <ligand>
        <name>UDP-N-acetyl-alpha-D-glucosamine</name>
        <dbReference type="ChEBI" id="CHEBI:57705"/>
    </ligand>
</feature>
<evidence type="ECO:0000256" key="5">
    <source>
        <dbReference type="ARBA" id="ARBA00022679"/>
    </source>
</evidence>
<dbReference type="GO" id="GO:0005737">
    <property type="term" value="C:cytoplasm"/>
    <property type="evidence" value="ECO:0007669"/>
    <property type="project" value="UniProtKB-SubCell"/>
</dbReference>
<feature type="binding site" evidence="13">
    <location>
        <position position="307"/>
    </location>
    <ligand>
        <name>UDP-N-acetyl-alpha-D-glucosamine</name>
        <dbReference type="ChEBI" id="CHEBI:57705"/>
    </ligand>
</feature>
<dbReference type="InterPro" id="IPR001986">
    <property type="entry name" value="Enolpyruvate_Tfrase_dom"/>
</dbReference>
<gene>
    <name evidence="13" type="primary">murA</name>
    <name evidence="15" type="ORF">DFR27_1877</name>
</gene>
<name>A0A3M0A446_9GAMM</name>
<dbReference type="Gene3D" id="3.65.10.10">
    <property type="entry name" value="Enolpyruvate transferase domain"/>
    <property type="match status" value="2"/>
</dbReference>
<comment type="caution">
    <text evidence="15">The sequence shown here is derived from an EMBL/GenBank/DDBJ whole genome shotgun (WGS) entry which is preliminary data.</text>
</comment>
<dbReference type="InterPro" id="IPR013792">
    <property type="entry name" value="RNA3'P_cycl/enolpyr_Trfase_a/b"/>
</dbReference>
<evidence type="ECO:0000256" key="6">
    <source>
        <dbReference type="ARBA" id="ARBA00022960"/>
    </source>
</evidence>
<dbReference type="UniPathway" id="UPA00219"/>
<dbReference type="InterPro" id="IPR050068">
    <property type="entry name" value="MurA_subfamily"/>
</dbReference>
<dbReference type="EC" id="2.5.1.7" evidence="13"/>
<feature type="modified residue" description="2-(S-cysteinyl)pyruvic acid O-phosphothioketal" evidence="13">
    <location>
        <position position="116"/>
    </location>
</feature>
<evidence type="ECO:0000259" key="14">
    <source>
        <dbReference type="Pfam" id="PF00275"/>
    </source>
</evidence>
<dbReference type="OrthoDB" id="9803760at2"/>
<evidence type="ECO:0000256" key="12">
    <source>
        <dbReference type="ARBA" id="ARBA00047527"/>
    </source>
</evidence>
<dbReference type="CDD" id="cd01555">
    <property type="entry name" value="UdpNAET"/>
    <property type="match status" value="1"/>
</dbReference>
<dbReference type="GO" id="GO:0051301">
    <property type="term" value="P:cell division"/>
    <property type="evidence" value="ECO:0007669"/>
    <property type="project" value="UniProtKB-KW"/>
</dbReference>
<keyword evidence="9 13" id="KW-0961">Cell wall biogenesis/degradation</keyword>
<evidence type="ECO:0000256" key="11">
    <source>
        <dbReference type="ARBA" id="ARBA00038367"/>
    </source>
</evidence>
<evidence type="ECO:0000256" key="1">
    <source>
        <dbReference type="ARBA" id="ARBA00004496"/>
    </source>
</evidence>
<dbReference type="GO" id="GO:0019277">
    <property type="term" value="P:UDP-N-acetylgalactosamine biosynthetic process"/>
    <property type="evidence" value="ECO:0007669"/>
    <property type="project" value="InterPro"/>
</dbReference>
<accession>A0A3M0A446</accession>
<evidence type="ECO:0000256" key="13">
    <source>
        <dbReference type="HAMAP-Rule" id="MF_00111"/>
    </source>
</evidence>
<feature type="binding site" evidence="13">
    <location>
        <begin position="22"/>
        <end position="23"/>
    </location>
    <ligand>
        <name>phosphoenolpyruvate</name>
        <dbReference type="ChEBI" id="CHEBI:58702"/>
    </ligand>
</feature>
<evidence type="ECO:0000313" key="16">
    <source>
        <dbReference type="Proteomes" id="UP000267187"/>
    </source>
</evidence>
<dbReference type="GO" id="GO:0009252">
    <property type="term" value="P:peptidoglycan biosynthetic process"/>
    <property type="evidence" value="ECO:0007669"/>
    <property type="project" value="UniProtKB-UniRule"/>
</dbReference>
<keyword evidence="10 13" id="KW-0670">Pyruvate</keyword>
<dbReference type="NCBIfam" id="TIGR01072">
    <property type="entry name" value="murA"/>
    <property type="match status" value="1"/>
</dbReference>
<dbReference type="Proteomes" id="UP000267187">
    <property type="component" value="Unassembled WGS sequence"/>
</dbReference>
<evidence type="ECO:0000256" key="7">
    <source>
        <dbReference type="ARBA" id="ARBA00022984"/>
    </source>
</evidence>
<dbReference type="AlphaFoldDB" id="A0A3M0A446"/>
<comment type="function">
    <text evidence="13">Cell wall formation. Adds enolpyruvyl to UDP-N-acetylglucosamine.</text>
</comment>
<dbReference type="FunFam" id="3.65.10.10:FF:000001">
    <property type="entry name" value="UDP-N-acetylglucosamine 1-carboxyvinyltransferase"/>
    <property type="match status" value="1"/>
</dbReference>
<protein>
    <recommendedName>
        <fullName evidence="13">UDP-N-acetylglucosamine 1-carboxyvinyltransferase</fullName>
        <ecNumber evidence="13">2.5.1.7</ecNumber>
    </recommendedName>
    <alternativeName>
        <fullName evidence="13">Enoylpyruvate transferase</fullName>
    </alternativeName>
    <alternativeName>
        <fullName evidence="13">UDP-N-acetylglucosamine enolpyruvyl transferase</fullName>
        <shortName evidence="13">EPT</shortName>
    </alternativeName>
</protein>
<dbReference type="GO" id="GO:0008760">
    <property type="term" value="F:UDP-N-acetylglucosamine 1-carboxyvinyltransferase activity"/>
    <property type="evidence" value="ECO:0007669"/>
    <property type="project" value="UniProtKB-UniRule"/>
</dbReference>
<dbReference type="SUPFAM" id="SSF55205">
    <property type="entry name" value="EPT/RTPC-like"/>
    <property type="match status" value="1"/>
</dbReference>
<dbReference type="GO" id="GO:0008360">
    <property type="term" value="P:regulation of cell shape"/>
    <property type="evidence" value="ECO:0007669"/>
    <property type="project" value="UniProtKB-KW"/>
</dbReference>
<sequence>MDKFKVYGPTKIAGTVAVSGAKNAALPIMAAALLPNGALTLSNVPQLNDIRTLAKLIECLGARVELDGNVAKVDATAVDKIVAPYELVKTMRASILVLGPLLARLGKAEVSFPGGCAIGSRPVDLHLKGFEAMGAKIDIRDGYIVAEAPAQGLKGADIHFDVVSVGATENLVMAATLANGRTILRNAAREPEVVDLCHFLNAMGAQVSGIGTETLVIDGVEALHGCEYRVVADRIEAGTFLVAAAATRGSITLLDAAPETMDVVLFKLREAGADIQIDGTTIHLTMNNKRPKAVSFVTAPHPEFPTDMQSQFLAMNAVAEGTAEVVETIFENRLVAAQEMNRMGAQILLESNTAKVTGVESLSAAPVMATDLRASASLVIAGLLASGETLIDRIYHIDRGYESIETKFAQLGARVERIK</sequence>
<dbReference type="Pfam" id="PF00275">
    <property type="entry name" value="EPSP_synthase"/>
    <property type="match status" value="1"/>
</dbReference>
<evidence type="ECO:0000256" key="4">
    <source>
        <dbReference type="ARBA" id="ARBA00022618"/>
    </source>
</evidence>
<dbReference type="PANTHER" id="PTHR43783:SF1">
    <property type="entry name" value="UDP-N-ACETYLGLUCOSAMINE 1-CARBOXYVINYLTRANSFERASE"/>
    <property type="match status" value="1"/>
</dbReference>
<evidence type="ECO:0000256" key="8">
    <source>
        <dbReference type="ARBA" id="ARBA00023306"/>
    </source>
</evidence>
<dbReference type="HAMAP" id="MF_00111">
    <property type="entry name" value="MurA"/>
    <property type="match status" value="1"/>
</dbReference>
<comment type="caution">
    <text evidence="13">Lacks conserved residue(s) required for the propagation of feature annotation.</text>
</comment>
<dbReference type="NCBIfam" id="NF006873">
    <property type="entry name" value="PRK09369.1"/>
    <property type="match status" value="1"/>
</dbReference>
<dbReference type="PANTHER" id="PTHR43783">
    <property type="entry name" value="UDP-N-ACETYLGLUCOSAMINE 1-CARBOXYVINYLTRANSFERASE"/>
    <property type="match status" value="1"/>
</dbReference>
<keyword evidence="16" id="KW-1185">Reference proteome</keyword>
<feature type="active site" description="Proton donor" evidence="13">
    <location>
        <position position="116"/>
    </location>
</feature>
<comment type="subcellular location">
    <subcellularLocation>
        <location evidence="1 13">Cytoplasm</location>
    </subcellularLocation>
</comment>